<dbReference type="InterPro" id="IPR001810">
    <property type="entry name" value="F-box_dom"/>
</dbReference>
<accession>A0AAV1EGB9</accession>
<dbReference type="PROSITE" id="PS50181">
    <property type="entry name" value="FBOX"/>
    <property type="match status" value="1"/>
</dbReference>
<dbReference type="Proteomes" id="UP001161247">
    <property type="component" value="Chromosome 9"/>
</dbReference>
<dbReference type="Pfam" id="PF12937">
    <property type="entry name" value="F-box-like"/>
    <property type="match status" value="1"/>
</dbReference>
<dbReference type="Gene3D" id="1.20.1280.50">
    <property type="match status" value="1"/>
</dbReference>
<dbReference type="GO" id="GO:0019005">
    <property type="term" value="C:SCF ubiquitin ligase complex"/>
    <property type="evidence" value="ECO:0007669"/>
    <property type="project" value="TreeGrafter"/>
</dbReference>
<feature type="domain" description="F-box" evidence="1">
    <location>
        <begin position="11"/>
        <end position="57"/>
    </location>
</feature>
<dbReference type="EMBL" id="OX459126">
    <property type="protein sequence ID" value="CAI9118719.1"/>
    <property type="molecule type" value="Genomic_DNA"/>
</dbReference>
<proteinExistence type="predicted"/>
<organism evidence="2 3">
    <name type="scientific">Oldenlandia corymbosa var. corymbosa</name>
    <dbReference type="NCBI Taxonomy" id="529605"/>
    <lineage>
        <taxon>Eukaryota</taxon>
        <taxon>Viridiplantae</taxon>
        <taxon>Streptophyta</taxon>
        <taxon>Embryophyta</taxon>
        <taxon>Tracheophyta</taxon>
        <taxon>Spermatophyta</taxon>
        <taxon>Magnoliopsida</taxon>
        <taxon>eudicotyledons</taxon>
        <taxon>Gunneridae</taxon>
        <taxon>Pentapetalae</taxon>
        <taxon>asterids</taxon>
        <taxon>lamiids</taxon>
        <taxon>Gentianales</taxon>
        <taxon>Rubiaceae</taxon>
        <taxon>Rubioideae</taxon>
        <taxon>Spermacoceae</taxon>
        <taxon>Hedyotis-Oldenlandia complex</taxon>
        <taxon>Oldenlandia</taxon>
    </lineage>
</organism>
<dbReference type="SMART" id="SM00256">
    <property type="entry name" value="FBOX"/>
    <property type="match status" value="1"/>
</dbReference>
<dbReference type="PANTHER" id="PTHR16008:SF4">
    <property type="entry name" value="F-BOX ONLY PROTEIN 4"/>
    <property type="match status" value="1"/>
</dbReference>
<evidence type="ECO:0000313" key="3">
    <source>
        <dbReference type="Proteomes" id="UP001161247"/>
    </source>
</evidence>
<keyword evidence="3" id="KW-1185">Reference proteome</keyword>
<dbReference type="PANTHER" id="PTHR16008">
    <property type="entry name" value="F-BOX ONLY PROTEIN 4"/>
    <property type="match status" value="1"/>
</dbReference>
<protein>
    <submittedName>
        <fullName evidence="2">OLC1v1020323C1</fullName>
    </submittedName>
</protein>
<evidence type="ECO:0000313" key="2">
    <source>
        <dbReference type="EMBL" id="CAI9118719.1"/>
    </source>
</evidence>
<dbReference type="SUPFAM" id="SSF81383">
    <property type="entry name" value="F-box domain"/>
    <property type="match status" value="1"/>
</dbReference>
<evidence type="ECO:0000259" key="1">
    <source>
        <dbReference type="PROSITE" id="PS50181"/>
    </source>
</evidence>
<sequence length="253" mass="28970">MGKKLKSTTKICLLNSLPNDIVLKIASSLQVADVCKLSSSSRFWREICESDCIWKALYRKRWPEIVSDHEDSSAHDSQSHQGWRKIYRCKHEEMAIKAASIIKYVEENSRFDTIEINCLEEAIGYLDSEKFGIIDVKLLFLRPEVSVLVNLMGLFYCWLVDGVPLTEESLLEALEMAGISERQVWVKWWMNNQDEGIPRDKLVSLKGLAARYRGGKVVDVFRRGLIGEFPVKISAVNLSPRHGFAKLQTWGNF</sequence>
<gene>
    <name evidence="2" type="ORF">OLC1_LOCUS24521</name>
</gene>
<name>A0AAV1EGB9_OLDCO</name>
<dbReference type="AlphaFoldDB" id="A0AAV1EGB9"/>
<dbReference type="InterPro" id="IPR039588">
    <property type="entry name" value="FBXO4"/>
</dbReference>
<dbReference type="GO" id="GO:0000209">
    <property type="term" value="P:protein polyubiquitination"/>
    <property type="evidence" value="ECO:0007669"/>
    <property type="project" value="TreeGrafter"/>
</dbReference>
<reference evidence="2" key="1">
    <citation type="submission" date="2023-03" db="EMBL/GenBank/DDBJ databases">
        <authorList>
            <person name="Julca I."/>
        </authorList>
    </citation>
    <scope>NUCLEOTIDE SEQUENCE</scope>
</reference>
<dbReference type="InterPro" id="IPR036047">
    <property type="entry name" value="F-box-like_dom_sf"/>
</dbReference>
<dbReference type="GO" id="GO:0031146">
    <property type="term" value="P:SCF-dependent proteasomal ubiquitin-dependent protein catabolic process"/>
    <property type="evidence" value="ECO:0007669"/>
    <property type="project" value="InterPro"/>
</dbReference>